<dbReference type="GO" id="GO:0016020">
    <property type="term" value="C:membrane"/>
    <property type="evidence" value="ECO:0007669"/>
    <property type="project" value="UniProtKB-SubCell"/>
</dbReference>
<keyword evidence="3" id="KW-0732">Signal</keyword>
<evidence type="ECO:0000256" key="2">
    <source>
        <dbReference type="ARBA" id="ARBA00008973"/>
    </source>
</evidence>
<keyword evidence="8" id="KW-1185">Reference proteome</keyword>
<reference evidence="7 8" key="1">
    <citation type="journal article" date="2018" name="Front. Microbiol.">
        <title>Description and Comparative Genomics of Macrococcus caseolyticus subsp. hominis subsp. nov., Macrococcus goetzii sp. nov., Macrococcus epidermidis sp. nov., and Macrococcus bohemicus sp. nov., Novel Macrococci From Human Clinical Material With Virulence Potential and Suspected Uptake of Foreign DNA by Natural Transformation.</title>
        <authorList>
            <person name="Maslanova I."/>
            <person name="Wertheimer Z."/>
            <person name="Sedlacek I."/>
            <person name="Svec P."/>
            <person name="Indrakova A."/>
            <person name="Kovarovic V."/>
            <person name="Schumann P."/>
            <person name="Sproer C."/>
            <person name="Kralova S."/>
            <person name="Sedo O."/>
            <person name="Kristofova L."/>
            <person name="Vrbovska V."/>
            <person name="Fuzik T."/>
            <person name="Petras P."/>
            <person name="Zdrahal Z."/>
            <person name="Ruzickova V."/>
            <person name="Doskar J."/>
            <person name="Pantucek R."/>
        </authorList>
    </citation>
    <scope>NUCLEOTIDE SEQUENCE [LARGE SCALE GENOMIC DNA]</scope>
    <source>
        <strain evidence="7 8">01/688</strain>
    </source>
</reference>
<evidence type="ECO:0000256" key="5">
    <source>
        <dbReference type="ARBA" id="ARBA00023139"/>
    </source>
</evidence>
<dbReference type="Gene3D" id="3.40.190.10">
    <property type="entry name" value="Periplasmic binding protein-like II"/>
    <property type="match status" value="2"/>
</dbReference>
<keyword evidence="6" id="KW-0449">Lipoprotein</keyword>
<dbReference type="EMBL" id="PZJH01000006">
    <property type="protein sequence ID" value="RAK44050.1"/>
    <property type="molecule type" value="Genomic_DNA"/>
</dbReference>
<comment type="caution">
    <text evidence="7">The sequence shown here is derived from an EMBL/GenBank/DDBJ whole genome shotgun (WGS) entry which is preliminary data.</text>
</comment>
<evidence type="ECO:0000256" key="4">
    <source>
        <dbReference type="ARBA" id="ARBA00023136"/>
    </source>
</evidence>
<organism evidence="7 8">
    <name type="scientific">Macrococcus epidermidis</name>
    <dbReference type="NCBI Taxonomy" id="1902580"/>
    <lineage>
        <taxon>Bacteria</taxon>
        <taxon>Bacillati</taxon>
        <taxon>Bacillota</taxon>
        <taxon>Bacilli</taxon>
        <taxon>Bacillales</taxon>
        <taxon>Staphylococcaceae</taxon>
        <taxon>Macrococcus</taxon>
    </lineage>
</organism>
<dbReference type="Pfam" id="PF03180">
    <property type="entry name" value="Lipoprotein_9"/>
    <property type="match status" value="1"/>
</dbReference>
<evidence type="ECO:0008006" key="9">
    <source>
        <dbReference type="Google" id="ProtNLM"/>
    </source>
</evidence>
<dbReference type="PANTHER" id="PTHR30429">
    <property type="entry name" value="D-METHIONINE-BINDING LIPOPROTEIN METQ"/>
    <property type="match status" value="1"/>
</dbReference>
<keyword evidence="4" id="KW-0472">Membrane</keyword>
<evidence type="ECO:0000256" key="6">
    <source>
        <dbReference type="ARBA" id="ARBA00023288"/>
    </source>
</evidence>
<comment type="similarity">
    <text evidence="2">Belongs to the NlpA lipoprotein family.</text>
</comment>
<gene>
    <name evidence="7" type="ORF">BHU61_10915</name>
</gene>
<evidence type="ECO:0000256" key="3">
    <source>
        <dbReference type="ARBA" id="ARBA00022729"/>
    </source>
</evidence>
<accession>A0A327ZNW3</accession>
<keyword evidence="5" id="KW-0564">Palmitate</keyword>
<evidence type="ECO:0000256" key="1">
    <source>
        <dbReference type="ARBA" id="ARBA00004635"/>
    </source>
</evidence>
<dbReference type="InterPro" id="IPR004872">
    <property type="entry name" value="Lipoprotein_NlpA"/>
</dbReference>
<name>A0A327ZNW3_9STAP</name>
<dbReference type="AlphaFoldDB" id="A0A327ZNW3"/>
<dbReference type="RefSeq" id="WP_111716827.1">
    <property type="nucleotide sequence ID" value="NZ_JBHSSR010000016.1"/>
</dbReference>
<protein>
    <recommendedName>
        <fullName evidence="9">Lipoprotein</fullName>
    </recommendedName>
</protein>
<dbReference type="Proteomes" id="UP000249808">
    <property type="component" value="Unassembled WGS sequence"/>
</dbReference>
<evidence type="ECO:0000313" key="7">
    <source>
        <dbReference type="EMBL" id="RAK44050.1"/>
    </source>
</evidence>
<comment type="subcellular location">
    <subcellularLocation>
        <location evidence="1">Membrane</location>
        <topology evidence="1">Lipid-anchor</topology>
    </subcellularLocation>
</comment>
<evidence type="ECO:0000313" key="8">
    <source>
        <dbReference type="Proteomes" id="UP000249808"/>
    </source>
</evidence>
<proteinExistence type="inferred from homology"/>
<dbReference type="PANTHER" id="PTHR30429:SF0">
    <property type="entry name" value="METHIONINE-BINDING LIPOPROTEIN METQ"/>
    <property type="match status" value="1"/>
</dbReference>
<sequence length="280" mass="30823">MKNIVIFILSGIIVILLSGILLDKGNPFERQNADVKSTQSKDKGKVSIGATSGPYADMVKKAIQPGLEKLGYTVALVEYSDYIQPNKSLAKGDLDANLYQHIEFMKQFNAQNKTNLVATGQVPTAPMGIYSGKYKSFDEVPNGAEIAIPNDPVNAARAFKTLKLAHLIDIKPRTNELTISERDVINNKKNLKFVAVEAAQLPRSKDSIGLSAVPGNFALASKIDLKSALQLEKMDEHYRNRIVVNKKNENSQLTKDINKVITSKAFDKVIDESFVGFDKP</sequence>
<dbReference type="SUPFAM" id="SSF53850">
    <property type="entry name" value="Periplasmic binding protein-like II"/>
    <property type="match status" value="1"/>
</dbReference>